<keyword evidence="1 4" id="KW-0349">Heme</keyword>
<accession>A0A831XD19</accession>
<comment type="caution">
    <text evidence="7">The sequence shown here is derived from an EMBL/GenBank/DDBJ whole genome shotgun (WGS) entry which is preliminary data.</text>
</comment>
<dbReference type="GO" id="GO:0020037">
    <property type="term" value="F:heme binding"/>
    <property type="evidence" value="ECO:0007669"/>
    <property type="project" value="InterPro"/>
</dbReference>
<organism evidence="7">
    <name type="scientific">Geobacter metallireducens</name>
    <dbReference type="NCBI Taxonomy" id="28232"/>
    <lineage>
        <taxon>Bacteria</taxon>
        <taxon>Pseudomonadati</taxon>
        <taxon>Thermodesulfobacteriota</taxon>
        <taxon>Desulfuromonadia</taxon>
        <taxon>Geobacterales</taxon>
        <taxon>Geobacteraceae</taxon>
        <taxon>Geobacter</taxon>
    </lineage>
</organism>
<name>A0A831XD19_GEOME</name>
<dbReference type="GO" id="GO:0046872">
    <property type="term" value="F:metal ion binding"/>
    <property type="evidence" value="ECO:0007669"/>
    <property type="project" value="UniProtKB-KW"/>
</dbReference>
<dbReference type="GO" id="GO:0009055">
    <property type="term" value="F:electron transfer activity"/>
    <property type="evidence" value="ECO:0007669"/>
    <property type="project" value="InterPro"/>
</dbReference>
<proteinExistence type="predicted"/>
<evidence type="ECO:0000256" key="3">
    <source>
        <dbReference type="ARBA" id="ARBA00023004"/>
    </source>
</evidence>
<dbReference type="InterPro" id="IPR036909">
    <property type="entry name" value="Cyt_c-like_dom_sf"/>
</dbReference>
<evidence type="ECO:0000259" key="6">
    <source>
        <dbReference type="PROSITE" id="PS51007"/>
    </source>
</evidence>
<keyword evidence="2 4" id="KW-0479">Metal-binding</keyword>
<gene>
    <name evidence="7" type="ORF">ENQ87_00870</name>
</gene>
<feature type="domain" description="Cytochrome c" evidence="6">
    <location>
        <begin position="24"/>
        <end position="127"/>
    </location>
</feature>
<dbReference type="AlphaFoldDB" id="A0A831XD19"/>
<evidence type="ECO:0000256" key="4">
    <source>
        <dbReference type="PROSITE-ProRule" id="PRU00433"/>
    </source>
</evidence>
<reference evidence="7" key="1">
    <citation type="journal article" date="2020" name="mSystems">
        <title>Genome- and Community-Level Interaction Insights into Carbon Utilization and Element Cycling Functions of Hydrothermarchaeota in Hydrothermal Sediment.</title>
        <authorList>
            <person name="Zhou Z."/>
            <person name="Liu Y."/>
            <person name="Xu W."/>
            <person name="Pan J."/>
            <person name="Luo Z.H."/>
            <person name="Li M."/>
        </authorList>
    </citation>
    <scope>NUCLEOTIDE SEQUENCE [LARGE SCALE GENOMIC DNA]</scope>
    <source>
        <strain evidence="7">SpSt-349</strain>
    </source>
</reference>
<sequence length="149" mass="16993">MKKIALAALITLGMASVSFAEDVTYTKQIKPLFDKHCVGCHGKDAAPEYHAFKAEKEKWLAKGQGMRMDTYSHLVFYTAWPDTGALMRRLDDGKNAKEGKPGNMYRHLGATEEERQKNLALFKAWVGNWNLKKWPEVTKEELDGVKVRY</sequence>
<evidence type="ECO:0000256" key="5">
    <source>
        <dbReference type="SAM" id="SignalP"/>
    </source>
</evidence>
<keyword evidence="5" id="KW-0732">Signal</keyword>
<dbReference type="InterPro" id="IPR009056">
    <property type="entry name" value="Cyt_c-like_dom"/>
</dbReference>
<dbReference type="EMBL" id="DSOV01000004">
    <property type="protein sequence ID" value="HEN40917.1"/>
    <property type="molecule type" value="Genomic_DNA"/>
</dbReference>
<evidence type="ECO:0000313" key="7">
    <source>
        <dbReference type="EMBL" id="HEN40917.1"/>
    </source>
</evidence>
<keyword evidence="3 4" id="KW-0408">Iron</keyword>
<dbReference type="SUPFAM" id="SSF46626">
    <property type="entry name" value="Cytochrome c"/>
    <property type="match status" value="1"/>
</dbReference>
<feature type="signal peptide" evidence="5">
    <location>
        <begin position="1"/>
        <end position="20"/>
    </location>
</feature>
<evidence type="ECO:0000256" key="2">
    <source>
        <dbReference type="ARBA" id="ARBA00022723"/>
    </source>
</evidence>
<evidence type="ECO:0000256" key="1">
    <source>
        <dbReference type="ARBA" id="ARBA00022617"/>
    </source>
</evidence>
<feature type="chain" id="PRO_5032795800" evidence="5">
    <location>
        <begin position="21"/>
        <end position="149"/>
    </location>
</feature>
<dbReference type="Pfam" id="PF22297">
    <property type="entry name" value="PccH"/>
    <property type="match status" value="1"/>
</dbReference>
<protein>
    <submittedName>
        <fullName evidence="7">Cytochrome C</fullName>
    </submittedName>
</protein>
<dbReference type="PROSITE" id="PS51007">
    <property type="entry name" value="CYTC"/>
    <property type="match status" value="1"/>
</dbReference>